<name>A0ABP1Q1F1_9HEXA</name>
<dbReference type="PANTHER" id="PTHR46641">
    <property type="entry name" value="FMRFAMIDE RECEPTOR-RELATED"/>
    <property type="match status" value="1"/>
</dbReference>
<keyword evidence="9" id="KW-1185">Reference proteome</keyword>
<feature type="transmembrane region" description="Helical" evidence="6">
    <location>
        <begin position="290"/>
        <end position="315"/>
    </location>
</feature>
<comment type="similarity">
    <text evidence="2">Belongs to the G-protein coupled receptor 1 family.</text>
</comment>
<dbReference type="Pfam" id="PF00001">
    <property type="entry name" value="7tm_1"/>
    <property type="match status" value="1"/>
</dbReference>
<dbReference type="InterPro" id="IPR052954">
    <property type="entry name" value="GPCR-Ligand_Int"/>
</dbReference>
<dbReference type="InterPro" id="IPR000276">
    <property type="entry name" value="GPCR_Rhodpsn"/>
</dbReference>
<feature type="transmembrane region" description="Helical" evidence="6">
    <location>
        <begin position="99"/>
        <end position="118"/>
    </location>
</feature>
<evidence type="ECO:0000256" key="6">
    <source>
        <dbReference type="SAM" id="Phobius"/>
    </source>
</evidence>
<evidence type="ECO:0000256" key="5">
    <source>
        <dbReference type="ARBA" id="ARBA00023136"/>
    </source>
</evidence>
<proteinExistence type="inferred from homology"/>
<feature type="transmembrane region" description="Helical" evidence="6">
    <location>
        <begin position="251"/>
        <end position="269"/>
    </location>
</feature>
<feature type="transmembrane region" description="Helical" evidence="6">
    <location>
        <begin position="55"/>
        <end position="78"/>
    </location>
</feature>
<evidence type="ECO:0000313" key="9">
    <source>
        <dbReference type="Proteomes" id="UP001642540"/>
    </source>
</evidence>
<evidence type="ECO:0000256" key="1">
    <source>
        <dbReference type="ARBA" id="ARBA00004370"/>
    </source>
</evidence>
<dbReference type="EMBL" id="CAXLJM020000017">
    <property type="protein sequence ID" value="CAL8083980.1"/>
    <property type="molecule type" value="Genomic_DNA"/>
</dbReference>
<gene>
    <name evidence="8" type="ORF">ODALV1_LOCUS5656</name>
</gene>
<comment type="caution">
    <text evidence="8">The sequence shown here is derived from an EMBL/GenBank/DDBJ whole genome shotgun (WGS) entry which is preliminary data.</text>
</comment>
<feature type="transmembrane region" description="Helical" evidence="6">
    <location>
        <begin position="153"/>
        <end position="173"/>
    </location>
</feature>
<evidence type="ECO:0000259" key="7">
    <source>
        <dbReference type="PROSITE" id="PS50262"/>
    </source>
</evidence>
<dbReference type="Proteomes" id="UP001642540">
    <property type="component" value="Unassembled WGS sequence"/>
</dbReference>
<comment type="subcellular location">
    <subcellularLocation>
        <location evidence="1">Membrane</location>
    </subcellularLocation>
</comment>
<evidence type="ECO:0000313" key="8">
    <source>
        <dbReference type="EMBL" id="CAL8083980.1"/>
    </source>
</evidence>
<feature type="transmembrane region" description="Helical" evidence="6">
    <location>
        <begin position="185"/>
        <end position="204"/>
    </location>
</feature>
<evidence type="ECO:0000256" key="4">
    <source>
        <dbReference type="ARBA" id="ARBA00022989"/>
    </source>
</evidence>
<feature type="transmembrane region" description="Helical" evidence="6">
    <location>
        <begin position="327"/>
        <end position="345"/>
    </location>
</feature>
<dbReference type="PANTHER" id="PTHR46641:SF2">
    <property type="entry name" value="FMRFAMIDE RECEPTOR"/>
    <property type="match status" value="1"/>
</dbReference>
<organism evidence="8 9">
    <name type="scientific">Orchesella dallaii</name>
    <dbReference type="NCBI Taxonomy" id="48710"/>
    <lineage>
        <taxon>Eukaryota</taxon>
        <taxon>Metazoa</taxon>
        <taxon>Ecdysozoa</taxon>
        <taxon>Arthropoda</taxon>
        <taxon>Hexapoda</taxon>
        <taxon>Collembola</taxon>
        <taxon>Entomobryomorpha</taxon>
        <taxon>Entomobryoidea</taxon>
        <taxon>Orchesellidae</taxon>
        <taxon>Orchesellinae</taxon>
        <taxon>Orchesella</taxon>
    </lineage>
</organism>
<keyword evidence="3 6" id="KW-0812">Transmembrane</keyword>
<dbReference type="PROSITE" id="PS50262">
    <property type="entry name" value="G_PROTEIN_RECEP_F1_2"/>
    <property type="match status" value="1"/>
</dbReference>
<keyword evidence="4 6" id="KW-1133">Transmembrane helix</keyword>
<dbReference type="SUPFAM" id="SSF81321">
    <property type="entry name" value="Family A G protein-coupled receptor-like"/>
    <property type="match status" value="1"/>
</dbReference>
<keyword evidence="5 6" id="KW-0472">Membrane</keyword>
<accession>A0ABP1Q1F1</accession>
<sequence length="381" mass="43433">MDEPTILPPEYLHMDMCHMIDLPPDGRDCSHLNESICIECTIPGKYLTGESMTDYYSAGHIVCLLVGILTVITGLLGLSTNLIIIGVLKRRKKYLPFDFLLVVLACCDLYCCATVLIAQTARMALYGNWVHKGYGTLEWYMASTNAALFGRTASTYMTLLITTERFCIIAFPFRCKTWFTSFKTKLLTVGVLLVSIILNVPRFINFEVTYNSYIGENAIASVGDYEYLVRTTAGYDLFYRTLGNFHGQIDFWGPLPILLLFNALSFIQARKITRRRKGLNRARRREIEGLRLFLPVVVALFATNLAPFIHFVVIYFTKTLYRELSTAMMFSIAINAAVNFHLYYYQNSRFKKEADHLMLTLRGIEVEISDRTEQSNTSEGL</sequence>
<feature type="domain" description="G-protein coupled receptors family 1 profile" evidence="7">
    <location>
        <begin position="80"/>
        <end position="343"/>
    </location>
</feature>
<dbReference type="PRINTS" id="PR00237">
    <property type="entry name" value="GPCRRHODOPSN"/>
</dbReference>
<dbReference type="Gene3D" id="1.20.1070.10">
    <property type="entry name" value="Rhodopsin 7-helix transmembrane proteins"/>
    <property type="match status" value="1"/>
</dbReference>
<protein>
    <recommendedName>
        <fullName evidence="7">G-protein coupled receptors family 1 profile domain-containing protein</fullName>
    </recommendedName>
</protein>
<evidence type="ECO:0000256" key="3">
    <source>
        <dbReference type="ARBA" id="ARBA00022692"/>
    </source>
</evidence>
<evidence type="ECO:0000256" key="2">
    <source>
        <dbReference type="ARBA" id="ARBA00010663"/>
    </source>
</evidence>
<dbReference type="InterPro" id="IPR017452">
    <property type="entry name" value="GPCR_Rhodpsn_7TM"/>
</dbReference>
<reference evidence="8 9" key="1">
    <citation type="submission" date="2024-08" db="EMBL/GenBank/DDBJ databases">
        <authorList>
            <person name="Cucini C."/>
            <person name="Frati F."/>
        </authorList>
    </citation>
    <scope>NUCLEOTIDE SEQUENCE [LARGE SCALE GENOMIC DNA]</scope>
</reference>